<dbReference type="Proteomes" id="UP000193427">
    <property type="component" value="Chromosome"/>
</dbReference>
<dbReference type="PANTHER" id="PTHR21248:SF22">
    <property type="entry name" value="PHOSPHOLIPASE D"/>
    <property type="match status" value="1"/>
</dbReference>
<keyword evidence="2" id="KW-1003">Cell membrane</keyword>
<keyword evidence="11" id="KW-1185">Reference proteome</keyword>
<dbReference type="Pfam" id="PF13091">
    <property type="entry name" value="PLDc_2"/>
    <property type="match status" value="2"/>
</dbReference>
<dbReference type="EC" id="2.7.8.-" evidence="8"/>
<feature type="domain" description="PLD phosphodiesterase" evidence="9">
    <location>
        <begin position="185"/>
        <end position="212"/>
    </location>
</feature>
<reference evidence="10 11" key="1">
    <citation type="submission" date="2016-04" db="EMBL/GenBank/DDBJ databases">
        <title>Complete genome sequence of natural rubber-degrading, novel Gram-negative bacterium, Rhizobacter gummiphilus strain NS21.</title>
        <authorList>
            <person name="Tabata M."/>
            <person name="Kasai D."/>
            <person name="Fukuda M."/>
        </authorList>
    </citation>
    <scope>NUCLEOTIDE SEQUENCE [LARGE SCALE GENOMIC DNA]</scope>
    <source>
        <strain evidence="10 11">NS21</strain>
    </source>
</reference>
<dbReference type="PANTHER" id="PTHR21248">
    <property type="entry name" value="CARDIOLIPIN SYNTHASE"/>
    <property type="match status" value="1"/>
</dbReference>
<dbReference type="GO" id="GO:0008808">
    <property type="term" value="F:cardiolipin synthase activity"/>
    <property type="evidence" value="ECO:0007669"/>
    <property type="project" value="UniProtKB-UniRule"/>
</dbReference>
<dbReference type="PROSITE" id="PS51257">
    <property type="entry name" value="PROKAR_LIPOPROTEIN"/>
    <property type="match status" value="1"/>
</dbReference>
<evidence type="ECO:0000313" key="10">
    <source>
        <dbReference type="EMBL" id="ARN21384.1"/>
    </source>
</evidence>
<evidence type="ECO:0000259" key="9">
    <source>
        <dbReference type="PROSITE" id="PS50035"/>
    </source>
</evidence>
<keyword evidence="5" id="KW-0677">Repeat</keyword>
<name>A0A1W6LAX4_9BURK</name>
<dbReference type="SMART" id="SM00155">
    <property type="entry name" value="PLDc"/>
    <property type="match status" value="2"/>
</dbReference>
<sequence>MSLSRWLAPGLLLLLGACNTLPTIVPDMARKPPTVQVEGAAGPLTKAQSQAVLDRLKASGKPTSIFDRHLAFEEAVTGTPLVTGNKVTLLVDGPNTYKAMFAAIQAARDHINLETYILEDDDVGQQFANALIVKQRAGVQVNVMYDSVGTLGTKKEFFQQLRDAGIRTLEYNPVNPLTAKAGWDVNERDHRKLLVVDGRTAFLGGINISSVYEGGSFSKRSGRSTRTDGKDDALPWRDTHLQIDGPVVADLQRLFLETWAQQKGEPLPSRKYFPDLPKVGDDVVRAIGSSPKDPYSLIYATLISAIDSAESEILITNAYFVPDPQLMAALKAAVARGVKVSLVLPSKTDSGLVFHAGRASYTELLEAGVRLYERKGALLHSKTALIDGVWSTIGSTNLDWRSFLHNLEVNAVILGPTFGRQLKVLFDRDLAESSEITLEAWNHRGIGPRVRETLSKAWEYWL</sequence>
<dbReference type="NCBIfam" id="TIGR04265">
    <property type="entry name" value="bac_cardiolipin"/>
    <property type="match status" value="1"/>
</dbReference>
<evidence type="ECO:0000256" key="1">
    <source>
        <dbReference type="ARBA" id="ARBA00004236"/>
    </source>
</evidence>
<dbReference type="AlphaFoldDB" id="A0A1W6LAX4"/>
<dbReference type="STRING" id="946333.A4W93_16590"/>
<keyword evidence="3" id="KW-0808">Transferase</keyword>
<evidence type="ECO:0000256" key="8">
    <source>
        <dbReference type="NCBIfam" id="TIGR04265"/>
    </source>
</evidence>
<dbReference type="GO" id="GO:0005886">
    <property type="term" value="C:plasma membrane"/>
    <property type="evidence" value="ECO:0007669"/>
    <property type="project" value="UniProtKB-SubCell"/>
</dbReference>
<dbReference type="GO" id="GO:0032049">
    <property type="term" value="P:cardiolipin biosynthetic process"/>
    <property type="evidence" value="ECO:0007669"/>
    <property type="project" value="UniProtKB-UniRule"/>
</dbReference>
<gene>
    <name evidence="10" type="ORF">A4W93_16590</name>
</gene>
<dbReference type="PROSITE" id="PS50035">
    <property type="entry name" value="PLD"/>
    <property type="match status" value="2"/>
</dbReference>
<evidence type="ECO:0000256" key="2">
    <source>
        <dbReference type="ARBA" id="ARBA00022475"/>
    </source>
</evidence>
<dbReference type="RefSeq" id="WP_085751673.1">
    <property type="nucleotide sequence ID" value="NZ_BSPR01000013.1"/>
</dbReference>
<evidence type="ECO:0000256" key="5">
    <source>
        <dbReference type="ARBA" id="ARBA00022737"/>
    </source>
</evidence>
<evidence type="ECO:0000313" key="11">
    <source>
        <dbReference type="Proteomes" id="UP000193427"/>
    </source>
</evidence>
<keyword evidence="7" id="KW-0472">Membrane</keyword>
<protein>
    <recommendedName>
        <fullName evidence="8">Cardiolipin synthase</fullName>
        <ecNumber evidence="8">2.7.8.-</ecNumber>
    </recommendedName>
</protein>
<dbReference type="EMBL" id="CP015118">
    <property type="protein sequence ID" value="ARN21384.1"/>
    <property type="molecule type" value="Genomic_DNA"/>
</dbReference>
<feature type="domain" description="PLD phosphodiesterase" evidence="9">
    <location>
        <begin position="375"/>
        <end position="402"/>
    </location>
</feature>
<keyword evidence="6" id="KW-1133">Transmembrane helix</keyword>
<evidence type="ECO:0000256" key="4">
    <source>
        <dbReference type="ARBA" id="ARBA00022692"/>
    </source>
</evidence>
<dbReference type="KEGG" id="rgu:A4W93_16590"/>
<evidence type="ECO:0000256" key="7">
    <source>
        <dbReference type="ARBA" id="ARBA00023136"/>
    </source>
</evidence>
<organism evidence="10 11">
    <name type="scientific">Piscinibacter gummiphilus</name>
    <dbReference type="NCBI Taxonomy" id="946333"/>
    <lineage>
        <taxon>Bacteria</taxon>
        <taxon>Pseudomonadati</taxon>
        <taxon>Pseudomonadota</taxon>
        <taxon>Betaproteobacteria</taxon>
        <taxon>Burkholderiales</taxon>
        <taxon>Sphaerotilaceae</taxon>
        <taxon>Piscinibacter</taxon>
    </lineage>
</organism>
<proteinExistence type="predicted"/>
<keyword evidence="4" id="KW-0812">Transmembrane</keyword>
<dbReference type="CDD" id="cd09159">
    <property type="entry name" value="PLDc_ybhO_like_2"/>
    <property type="match status" value="1"/>
</dbReference>
<dbReference type="InterPro" id="IPR001736">
    <property type="entry name" value="PLipase_D/transphosphatidylase"/>
</dbReference>
<dbReference type="InterPro" id="IPR025202">
    <property type="entry name" value="PLD-like_dom"/>
</dbReference>
<dbReference type="SUPFAM" id="SSF56024">
    <property type="entry name" value="Phospholipase D/nuclease"/>
    <property type="match status" value="2"/>
</dbReference>
<accession>A0A1W6LAX4</accession>
<evidence type="ECO:0000256" key="6">
    <source>
        <dbReference type="ARBA" id="ARBA00022989"/>
    </source>
</evidence>
<dbReference type="CDD" id="cd09110">
    <property type="entry name" value="PLDc_CLS_1"/>
    <property type="match status" value="1"/>
</dbReference>
<dbReference type="Gene3D" id="3.30.870.10">
    <property type="entry name" value="Endonuclease Chain A"/>
    <property type="match status" value="2"/>
</dbReference>
<comment type="subcellular location">
    <subcellularLocation>
        <location evidence="1">Cell membrane</location>
    </subcellularLocation>
</comment>
<dbReference type="InterPro" id="IPR022924">
    <property type="entry name" value="Cardiolipin_synthase"/>
</dbReference>
<evidence type="ECO:0000256" key="3">
    <source>
        <dbReference type="ARBA" id="ARBA00022679"/>
    </source>
</evidence>